<dbReference type="InterPro" id="IPR036761">
    <property type="entry name" value="TTHA0802/YceI-like_sf"/>
</dbReference>
<dbReference type="SMR" id="A0A094YNT2"/>
<dbReference type="PATRIC" id="fig|104102.7.peg.1891"/>
<gene>
    <name evidence="3" type="ORF">AtDm6_1911</name>
</gene>
<dbReference type="EMBL" id="JOKM01000071">
    <property type="protein sequence ID" value="KGB23042.1"/>
    <property type="molecule type" value="Genomic_DNA"/>
</dbReference>
<evidence type="ECO:0000259" key="2">
    <source>
        <dbReference type="SMART" id="SM00867"/>
    </source>
</evidence>
<proteinExistence type="predicted"/>
<dbReference type="InterPro" id="IPR007372">
    <property type="entry name" value="Lipid/polyisoprenoid-bd_YceI"/>
</dbReference>
<dbReference type="PANTHER" id="PTHR34406:SF1">
    <property type="entry name" value="PROTEIN YCEI"/>
    <property type="match status" value="1"/>
</dbReference>
<feature type="signal peptide" evidence="1">
    <location>
        <begin position="1"/>
        <end position="26"/>
    </location>
</feature>
<dbReference type="Gene3D" id="2.40.128.110">
    <property type="entry name" value="Lipid/polyisoprenoid-binding, YceI-like"/>
    <property type="match status" value="1"/>
</dbReference>
<keyword evidence="1" id="KW-0732">Signal</keyword>
<reference evidence="3 4" key="1">
    <citation type="submission" date="2014-06" db="EMBL/GenBank/DDBJ databases">
        <title>Functional and comparative genomic analyses of the Drosophila gut microbiota identify candidate symbiosis factors.</title>
        <authorList>
            <person name="Newell P.D."/>
            <person name="Chaston J.M."/>
            <person name="Douglas A.E."/>
        </authorList>
    </citation>
    <scope>NUCLEOTIDE SEQUENCE [LARGE SCALE GENOMIC DNA]</scope>
    <source>
        <strain evidence="3 4">DmCS_006</strain>
    </source>
</reference>
<organism evidence="3 4">
    <name type="scientific">Acetobacter tropicalis</name>
    <dbReference type="NCBI Taxonomy" id="104102"/>
    <lineage>
        <taxon>Bacteria</taxon>
        <taxon>Pseudomonadati</taxon>
        <taxon>Pseudomonadota</taxon>
        <taxon>Alphaproteobacteria</taxon>
        <taxon>Acetobacterales</taxon>
        <taxon>Acetobacteraceae</taxon>
        <taxon>Acetobacter</taxon>
    </lineage>
</organism>
<feature type="domain" description="Lipid/polyisoprenoid-binding YceI-like" evidence="2">
    <location>
        <begin position="43"/>
        <end position="207"/>
    </location>
</feature>
<accession>A0A094YNT2</accession>
<protein>
    <recommendedName>
        <fullName evidence="2">Lipid/polyisoprenoid-binding YceI-like domain-containing protein</fullName>
    </recommendedName>
</protein>
<comment type="caution">
    <text evidence="3">The sequence shown here is derived from an EMBL/GenBank/DDBJ whole genome shotgun (WGS) entry which is preliminary data.</text>
</comment>
<dbReference type="SMART" id="SM00867">
    <property type="entry name" value="YceI"/>
    <property type="match status" value="1"/>
</dbReference>
<name>A0A094YNT2_9PROT</name>
<dbReference type="Proteomes" id="UP000029448">
    <property type="component" value="Unassembled WGS sequence"/>
</dbReference>
<evidence type="ECO:0000256" key="1">
    <source>
        <dbReference type="SAM" id="SignalP"/>
    </source>
</evidence>
<dbReference type="SUPFAM" id="SSF101874">
    <property type="entry name" value="YceI-like"/>
    <property type="match status" value="1"/>
</dbReference>
<evidence type="ECO:0000313" key="4">
    <source>
        <dbReference type="Proteomes" id="UP000029448"/>
    </source>
</evidence>
<dbReference type="Pfam" id="PF04264">
    <property type="entry name" value="YceI"/>
    <property type="match status" value="1"/>
</dbReference>
<dbReference type="PANTHER" id="PTHR34406">
    <property type="entry name" value="PROTEIN YCEI"/>
    <property type="match status" value="1"/>
</dbReference>
<keyword evidence="4" id="KW-1185">Reference proteome</keyword>
<evidence type="ECO:0000313" key="3">
    <source>
        <dbReference type="EMBL" id="KGB23042.1"/>
    </source>
</evidence>
<sequence>MWKGHYALLVVASMCAGGLETQPAYAAGFQPVVIRSQHVEEGPYHVDGLRTQIVFSVSCLGMSWYRGFLSGVSGQLWLDPQHPEKSHVSLKAPVSSITTTTGDVSRMLMEKDWFEARTYPVAEFISTEVTSNGPSVATISGKLTLHGVTHPVTLRAHFVGAGENPINHSYDVGFEAQGIIQRSAFGLTNALPAVGDDVTLTVSGVFEKEH</sequence>
<feature type="chain" id="PRO_5001905860" description="Lipid/polyisoprenoid-binding YceI-like domain-containing protein" evidence="1">
    <location>
        <begin position="27"/>
        <end position="210"/>
    </location>
</feature>
<dbReference type="AlphaFoldDB" id="A0A094YNT2"/>